<gene>
    <name evidence="2" type="ORF">SM757_08230</name>
</gene>
<dbReference type="Proteomes" id="UP001293718">
    <property type="component" value="Unassembled WGS sequence"/>
</dbReference>
<keyword evidence="3" id="KW-1185">Reference proteome</keyword>
<accession>A0ABU5IC95</accession>
<keyword evidence="1" id="KW-0812">Transmembrane</keyword>
<reference evidence="2 3" key="1">
    <citation type="submission" date="2023-11" db="EMBL/GenBank/DDBJ databases">
        <title>Draft genome of Azohydromonas lata strain H1 (DSM1123), a polyhydroxyalkanoate producer.</title>
        <authorList>
            <person name="Traversa D."/>
            <person name="D'Addabbo P."/>
            <person name="Pazzani C."/>
            <person name="Manzari C."/>
            <person name="Chiara M."/>
            <person name="Scrascia M."/>
        </authorList>
    </citation>
    <scope>NUCLEOTIDE SEQUENCE [LARGE SCALE GENOMIC DNA]</scope>
    <source>
        <strain evidence="2 3">H1</strain>
    </source>
</reference>
<keyword evidence="1" id="KW-0472">Membrane</keyword>
<feature type="transmembrane region" description="Helical" evidence="1">
    <location>
        <begin position="21"/>
        <end position="39"/>
    </location>
</feature>
<evidence type="ECO:0000313" key="3">
    <source>
        <dbReference type="Proteomes" id="UP001293718"/>
    </source>
</evidence>
<dbReference type="EMBL" id="JAXOJX010000009">
    <property type="protein sequence ID" value="MDZ5456562.1"/>
    <property type="molecule type" value="Genomic_DNA"/>
</dbReference>
<sequence>MHTAPAVHLTLEADTPWRVGLCLLCAVAVAVPAAWLALWLKVPPLQAFGAAALAALPALVLPWRRAAPAGRALAWDGAQWWLCPHGAAQPCPGKVQLMLDLGLWLLLRFTPLPAPPARGACWLALSQSRHAPHWHALRCALHAPPTTEPAAQAPRHD</sequence>
<organism evidence="2 3">
    <name type="scientific">Azohydromonas lata</name>
    <dbReference type="NCBI Taxonomy" id="45677"/>
    <lineage>
        <taxon>Bacteria</taxon>
        <taxon>Pseudomonadati</taxon>
        <taxon>Pseudomonadota</taxon>
        <taxon>Betaproteobacteria</taxon>
        <taxon>Burkholderiales</taxon>
        <taxon>Sphaerotilaceae</taxon>
        <taxon>Azohydromonas</taxon>
    </lineage>
</organism>
<dbReference type="RefSeq" id="WP_322465081.1">
    <property type="nucleotide sequence ID" value="NZ_JAXOJX010000009.1"/>
</dbReference>
<comment type="caution">
    <text evidence="2">The sequence shown here is derived from an EMBL/GenBank/DDBJ whole genome shotgun (WGS) entry which is preliminary data.</text>
</comment>
<keyword evidence="1" id="KW-1133">Transmembrane helix</keyword>
<protein>
    <recommendedName>
        <fullName evidence="4">Toxin CptA</fullName>
    </recommendedName>
</protein>
<name>A0ABU5IC95_9BURK</name>
<feature type="transmembrane region" description="Helical" evidence="1">
    <location>
        <begin position="45"/>
        <end position="63"/>
    </location>
</feature>
<evidence type="ECO:0000256" key="1">
    <source>
        <dbReference type="SAM" id="Phobius"/>
    </source>
</evidence>
<proteinExistence type="predicted"/>
<evidence type="ECO:0008006" key="4">
    <source>
        <dbReference type="Google" id="ProtNLM"/>
    </source>
</evidence>
<evidence type="ECO:0000313" key="2">
    <source>
        <dbReference type="EMBL" id="MDZ5456562.1"/>
    </source>
</evidence>